<dbReference type="InterPro" id="IPR010835">
    <property type="entry name" value="DUF1439"/>
</dbReference>
<evidence type="ECO:0000313" key="2">
    <source>
        <dbReference type="EMBL" id="GLP95991.1"/>
    </source>
</evidence>
<dbReference type="Gene3D" id="3.15.10.40">
    <property type="entry name" value="Uncharacterised protein PF07273, DUF1439"/>
    <property type="match status" value="1"/>
</dbReference>
<gene>
    <name evidence="2" type="ORF">GCM10007895_12970</name>
</gene>
<evidence type="ECO:0000256" key="1">
    <source>
        <dbReference type="SAM" id="SignalP"/>
    </source>
</evidence>
<feature type="signal peptide" evidence="1">
    <location>
        <begin position="1"/>
        <end position="19"/>
    </location>
</feature>
<comment type="caution">
    <text evidence="2">The sequence shown here is derived from an EMBL/GenBank/DDBJ whole genome shotgun (WGS) entry which is preliminary data.</text>
</comment>
<keyword evidence="3" id="KW-1185">Reference proteome</keyword>
<evidence type="ECO:0008006" key="4">
    <source>
        <dbReference type="Google" id="ProtNLM"/>
    </source>
</evidence>
<keyword evidence="1" id="KW-0732">Signal</keyword>
<dbReference type="RefSeq" id="WP_095506554.1">
    <property type="nucleotide sequence ID" value="NZ_BSNC01000003.1"/>
</dbReference>
<reference evidence="2" key="2">
    <citation type="submission" date="2023-01" db="EMBL/GenBank/DDBJ databases">
        <title>Draft genome sequence of Paraferrimonas sedimenticola strain NBRC 101628.</title>
        <authorList>
            <person name="Sun Q."/>
            <person name="Mori K."/>
        </authorList>
    </citation>
    <scope>NUCLEOTIDE SEQUENCE</scope>
    <source>
        <strain evidence="2">NBRC 101628</strain>
    </source>
</reference>
<feature type="chain" id="PRO_5041206665" description="Lipoprotein" evidence="1">
    <location>
        <begin position="20"/>
        <end position="179"/>
    </location>
</feature>
<organism evidence="2 3">
    <name type="scientific">Paraferrimonas sedimenticola</name>
    <dbReference type="NCBI Taxonomy" id="375674"/>
    <lineage>
        <taxon>Bacteria</taxon>
        <taxon>Pseudomonadati</taxon>
        <taxon>Pseudomonadota</taxon>
        <taxon>Gammaproteobacteria</taxon>
        <taxon>Alteromonadales</taxon>
        <taxon>Ferrimonadaceae</taxon>
        <taxon>Paraferrimonas</taxon>
    </lineage>
</organism>
<dbReference type="EMBL" id="BSNC01000003">
    <property type="protein sequence ID" value="GLP95991.1"/>
    <property type="molecule type" value="Genomic_DNA"/>
</dbReference>
<evidence type="ECO:0000313" key="3">
    <source>
        <dbReference type="Proteomes" id="UP001161422"/>
    </source>
</evidence>
<accession>A0AA37RV55</accession>
<dbReference type="Pfam" id="PF07273">
    <property type="entry name" value="DUF1439"/>
    <property type="match status" value="1"/>
</dbReference>
<sequence length="179" mass="20287">MTRVLIALMALLLGGCASQYSISESELENYIEDKVSFETESVRTPLFATETSLNDIKVTLGHKADTMKVAATSKIKISNPIFPLSASIHAEFEAQPYYDPSQKALYLRQLELVKLESEPRELNQALAQITPQAINFLRYFLENQAIYRLDTKQWDQATLAKMTKQVKVTPGYISFVFKE</sequence>
<name>A0AA37RV55_9GAMM</name>
<dbReference type="PROSITE" id="PS51257">
    <property type="entry name" value="PROKAR_LIPOPROTEIN"/>
    <property type="match status" value="1"/>
</dbReference>
<proteinExistence type="predicted"/>
<dbReference type="Proteomes" id="UP001161422">
    <property type="component" value="Unassembled WGS sequence"/>
</dbReference>
<reference evidence="2" key="1">
    <citation type="journal article" date="2014" name="Int. J. Syst. Evol. Microbiol.">
        <title>Complete genome sequence of Corynebacterium casei LMG S-19264T (=DSM 44701T), isolated from a smear-ripened cheese.</title>
        <authorList>
            <consortium name="US DOE Joint Genome Institute (JGI-PGF)"/>
            <person name="Walter F."/>
            <person name="Albersmeier A."/>
            <person name="Kalinowski J."/>
            <person name="Ruckert C."/>
        </authorList>
    </citation>
    <scope>NUCLEOTIDE SEQUENCE</scope>
    <source>
        <strain evidence="2">NBRC 101628</strain>
    </source>
</reference>
<protein>
    <recommendedName>
        <fullName evidence="4">Lipoprotein</fullName>
    </recommendedName>
</protein>
<dbReference type="AlphaFoldDB" id="A0AA37RV55"/>